<evidence type="ECO:0000256" key="1">
    <source>
        <dbReference type="SAM" id="SignalP"/>
    </source>
</evidence>
<keyword evidence="1" id="KW-0732">Signal</keyword>
<gene>
    <name evidence="2" type="ORF">Dia5BBH33_18340</name>
</gene>
<name>A0A8D5A5F1_9FIRM</name>
<reference evidence="3" key="1">
    <citation type="submission" date="2019-05" db="EMBL/GenBank/DDBJ databases">
        <title>Complete genome sequencing of Dialister sp. strain 5BBH33.</title>
        <authorList>
            <person name="Sakamoto M."/>
            <person name="Murakami T."/>
            <person name="Mori H."/>
        </authorList>
    </citation>
    <scope>NUCLEOTIDE SEQUENCE [LARGE SCALE GENOMIC DNA]</scope>
    <source>
        <strain evidence="3">5BBH33</strain>
    </source>
</reference>
<dbReference type="PANTHER" id="PTHR37841:SF1">
    <property type="entry name" value="DUF3298 DOMAIN-CONTAINING PROTEIN"/>
    <property type="match status" value="1"/>
</dbReference>
<protein>
    <recommendedName>
        <fullName evidence="4">WG repeat-containing protein</fullName>
    </recommendedName>
</protein>
<dbReference type="Proteomes" id="UP000320585">
    <property type="component" value="Chromosome"/>
</dbReference>
<organism evidence="2 3">
    <name type="scientific">Dialister hominis</name>
    <dbReference type="NCBI Taxonomy" id="2582419"/>
    <lineage>
        <taxon>Bacteria</taxon>
        <taxon>Bacillati</taxon>
        <taxon>Bacillota</taxon>
        <taxon>Negativicutes</taxon>
        <taxon>Veillonellales</taxon>
        <taxon>Veillonellaceae</taxon>
        <taxon>Dialister</taxon>
    </lineage>
</organism>
<dbReference type="GeneID" id="92717043"/>
<sequence length="480" mass="53218">MNYRTGKILLITSLLLLPAAFSPARGEEPAFSYTHIHREGSVSTMETGRVETREKSSKKTTHYDISVNLPSSPAAGGLLYPYLAKNGLPGDVHRRRGESDVYGYGVTAAFRNKKGWGLLNREGHEIVPAFWDSMSYEGNGLFQVKKGKKISYITADGRVAFPDREEGPSFYREKGKYGILDDRGNRVTAPLYREVLAPFSEGIAFVQLSDGRKGGIDGSGKLLFTAEFDSVGPYEDGLAEYRRKVNRFNWGTLAGAVLGGLGGSGGGDEMLPLSYDGVKRGYLDRQGRIVVDSRSDEVYPMTEWGTFVKDHGLLGFVNRKGEYIIPPGRYDLSGGRLYEEEGLVTLRDKEKGKMGAFRLEDGRQVMDFLYDRITFLGKDRVLYEMGGKTVLSGESGVIRELPSGAVMQPYSEEGLAWLEEGKKIHALDREGKILFTLPEGEAARPFRHGLAPVKSHGLWGLVDIHGQWVKSPLYKDVQMM</sequence>
<proteinExistence type="predicted"/>
<feature type="chain" id="PRO_5034072333" description="WG repeat-containing protein" evidence="1">
    <location>
        <begin position="25"/>
        <end position="480"/>
    </location>
</feature>
<dbReference type="Pfam" id="PF14903">
    <property type="entry name" value="WG_beta_rep"/>
    <property type="match status" value="4"/>
</dbReference>
<keyword evidence="3" id="KW-1185">Reference proteome</keyword>
<dbReference type="OrthoDB" id="210273at2"/>
<feature type="signal peptide" evidence="1">
    <location>
        <begin position="1"/>
        <end position="24"/>
    </location>
</feature>
<evidence type="ECO:0000313" key="3">
    <source>
        <dbReference type="Proteomes" id="UP000320585"/>
    </source>
</evidence>
<evidence type="ECO:0000313" key="2">
    <source>
        <dbReference type="EMBL" id="BBK25899.1"/>
    </source>
</evidence>
<dbReference type="EMBL" id="AP019697">
    <property type="protein sequence ID" value="BBK25899.1"/>
    <property type="molecule type" value="Genomic_DNA"/>
</dbReference>
<dbReference type="AlphaFoldDB" id="A0A8D5A5F1"/>
<accession>A0A8D5A5F1</accession>
<dbReference type="InterPro" id="IPR032774">
    <property type="entry name" value="WG_beta_rep"/>
</dbReference>
<dbReference type="RefSeq" id="WP_143332860.1">
    <property type="nucleotide sequence ID" value="NZ_AP019697.1"/>
</dbReference>
<dbReference type="PANTHER" id="PTHR37841">
    <property type="entry name" value="GLR2918 PROTEIN"/>
    <property type="match status" value="1"/>
</dbReference>
<evidence type="ECO:0008006" key="4">
    <source>
        <dbReference type="Google" id="ProtNLM"/>
    </source>
</evidence>
<dbReference type="KEGG" id="dho:Dia5BBH33_18340"/>